<feature type="transmembrane region" description="Helical" evidence="1">
    <location>
        <begin position="350"/>
        <end position="375"/>
    </location>
</feature>
<feature type="transmembrane region" description="Helical" evidence="1">
    <location>
        <begin position="75"/>
        <end position="97"/>
    </location>
</feature>
<sequence length="554" mass="55465">MASVLRLLRAQARRDRWQLLAWIAGIGLLGLAIAGATASQFGSEAGRAAIVAVAAGSPAFLFLRGVPDGYDAGAFVFFNGFSFTAVLTGLMSTFLVVRHSRADEESGRAELVGAAPVPRSAPLAATLLLGLLANLLLAAAVALGYLAGGLPAGGSGLAGLAVGSVGLFFVGAAALVAQLMPSGHAANGTAAALVGLAYLVRGTGDAFGTPDATLSRVEPAWPSWFSPIGWGQLTRPFTEADPVPLLVLVGVAVLLAAVVLPVRGRRDLGASLLAERAGRPAAGFGGRSLLGLAWRLQRSTLAGWAVAAAVLGLLSGALGPVLADAVAGNPSLAELIARLAGGSAPAIADVFIAALLGITGVLAAAAGVQAVLRLRAEEEAGRLELLLALPRSRPRWFGAGLSVAAFSVLAVTLAAGLAAGTASLFADAPAAGPLTGTAAGGPDSADRFWLLVASALAHLPAALVMVALAALAFAALPRLAVALGWGPLVLALVLGQFGGLLNLPEWAQDLSPFHHSSAMPVEDFAAAPALTMLAAVVVLALAATFMLRHRDLGA</sequence>
<name>A0ABQ5MWB3_9MICC</name>
<evidence type="ECO:0000313" key="2">
    <source>
        <dbReference type="EMBL" id="GLB68281.1"/>
    </source>
</evidence>
<organism evidence="2 3">
    <name type="scientific">Arthrobacter mangrovi</name>
    <dbReference type="NCBI Taxonomy" id="2966350"/>
    <lineage>
        <taxon>Bacteria</taxon>
        <taxon>Bacillati</taxon>
        <taxon>Actinomycetota</taxon>
        <taxon>Actinomycetes</taxon>
        <taxon>Micrococcales</taxon>
        <taxon>Micrococcaceae</taxon>
        <taxon>Arthrobacter</taxon>
    </lineage>
</organism>
<feature type="transmembrane region" description="Helical" evidence="1">
    <location>
        <begin position="123"/>
        <end position="145"/>
    </location>
</feature>
<feature type="transmembrane region" description="Helical" evidence="1">
    <location>
        <begin position="243"/>
        <end position="262"/>
    </location>
</feature>
<feature type="transmembrane region" description="Helical" evidence="1">
    <location>
        <begin position="396"/>
        <end position="419"/>
    </location>
</feature>
<dbReference type="RefSeq" id="WP_264796384.1">
    <property type="nucleotide sequence ID" value="NZ_BRVS01000014.1"/>
</dbReference>
<feature type="transmembrane region" description="Helical" evidence="1">
    <location>
        <begin position="157"/>
        <end position="177"/>
    </location>
</feature>
<dbReference type="Proteomes" id="UP001209654">
    <property type="component" value="Unassembled WGS sequence"/>
</dbReference>
<feature type="transmembrane region" description="Helical" evidence="1">
    <location>
        <begin position="483"/>
        <end position="504"/>
    </location>
</feature>
<proteinExistence type="predicted"/>
<evidence type="ECO:0000256" key="1">
    <source>
        <dbReference type="SAM" id="Phobius"/>
    </source>
</evidence>
<feature type="transmembrane region" description="Helical" evidence="1">
    <location>
        <begin position="301"/>
        <end position="323"/>
    </location>
</feature>
<gene>
    <name evidence="2" type="ORF">AHIS1636_27230</name>
</gene>
<keyword evidence="1" id="KW-0812">Transmembrane</keyword>
<feature type="transmembrane region" description="Helical" evidence="1">
    <location>
        <begin position="45"/>
        <end position="63"/>
    </location>
</feature>
<accession>A0ABQ5MWB3</accession>
<keyword evidence="1" id="KW-1133">Transmembrane helix</keyword>
<dbReference type="EMBL" id="BRVS01000014">
    <property type="protein sequence ID" value="GLB68281.1"/>
    <property type="molecule type" value="Genomic_DNA"/>
</dbReference>
<protein>
    <submittedName>
        <fullName evidence="2">Exporter of polyketide antibiotics</fullName>
    </submittedName>
</protein>
<comment type="caution">
    <text evidence="2">The sequence shown here is derived from an EMBL/GenBank/DDBJ whole genome shotgun (WGS) entry which is preliminary data.</text>
</comment>
<keyword evidence="3" id="KW-1185">Reference proteome</keyword>
<feature type="transmembrane region" description="Helical" evidence="1">
    <location>
        <begin position="524"/>
        <end position="547"/>
    </location>
</feature>
<feature type="transmembrane region" description="Helical" evidence="1">
    <location>
        <begin position="448"/>
        <end position="476"/>
    </location>
</feature>
<feature type="transmembrane region" description="Helical" evidence="1">
    <location>
        <begin position="20"/>
        <end position="39"/>
    </location>
</feature>
<evidence type="ECO:0000313" key="3">
    <source>
        <dbReference type="Proteomes" id="UP001209654"/>
    </source>
</evidence>
<keyword evidence="1" id="KW-0472">Membrane</keyword>
<reference evidence="2 3" key="1">
    <citation type="journal article" date="2023" name="Int. J. Syst. Evol. Microbiol.">
        <title>Arthrobacter mangrovi sp. nov., an actinobacterium isolated from the rhizosphere of a mangrove.</title>
        <authorList>
            <person name="Hamada M."/>
            <person name="Saitou S."/>
            <person name="Enomoto N."/>
            <person name="Nanri K."/>
            <person name="Hidaka K."/>
            <person name="Miura T."/>
            <person name="Tamura T."/>
        </authorList>
    </citation>
    <scope>NUCLEOTIDE SEQUENCE [LARGE SCALE GENOMIC DNA]</scope>
    <source>
        <strain evidence="2 3">NBRC 112813</strain>
    </source>
</reference>